<evidence type="ECO:0000259" key="13">
    <source>
        <dbReference type="PROSITE" id="PS50885"/>
    </source>
</evidence>
<dbReference type="KEGG" id="npn:JI59_19645"/>
<feature type="transmembrane region" description="Helical" evidence="11">
    <location>
        <begin position="12"/>
        <end position="38"/>
    </location>
</feature>
<dbReference type="InterPro" id="IPR036097">
    <property type="entry name" value="HisK_dim/P_sf"/>
</dbReference>
<dbReference type="InterPro" id="IPR036890">
    <property type="entry name" value="HATPase_C_sf"/>
</dbReference>
<evidence type="ECO:0000256" key="9">
    <source>
        <dbReference type="ARBA" id="ARBA00023012"/>
    </source>
</evidence>
<dbReference type="Gene3D" id="1.10.287.130">
    <property type="match status" value="1"/>
</dbReference>
<dbReference type="CDD" id="cd06225">
    <property type="entry name" value="HAMP"/>
    <property type="match status" value="1"/>
</dbReference>
<keyword evidence="9" id="KW-0902">Two-component regulatory system</keyword>
<dbReference type="SUPFAM" id="SSF158472">
    <property type="entry name" value="HAMP domain-like"/>
    <property type="match status" value="1"/>
</dbReference>
<dbReference type="InterPro" id="IPR003660">
    <property type="entry name" value="HAMP_dom"/>
</dbReference>
<name>G6EFR6_9SPHN</name>
<keyword evidence="6 11" id="KW-0812">Transmembrane</keyword>
<keyword evidence="15" id="KW-1185">Reference proteome</keyword>
<dbReference type="SMART" id="SM00387">
    <property type="entry name" value="HATPase_c"/>
    <property type="match status" value="1"/>
</dbReference>
<comment type="catalytic activity">
    <reaction evidence="1">
        <text>ATP + protein L-histidine = ADP + protein N-phospho-L-histidine.</text>
        <dbReference type="EC" id="2.7.13.3"/>
    </reaction>
</comment>
<evidence type="ECO:0000259" key="12">
    <source>
        <dbReference type="PROSITE" id="PS50109"/>
    </source>
</evidence>
<dbReference type="InterPro" id="IPR005467">
    <property type="entry name" value="His_kinase_dom"/>
</dbReference>
<dbReference type="Gene3D" id="6.10.340.10">
    <property type="match status" value="1"/>
</dbReference>
<dbReference type="SUPFAM" id="SSF55874">
    <property type="entry name" value="ATPase domain of HSP90 chaperone/DNA topoisomerase II/histidine kinase"/>
    <property type="match status" value="1"/>
</dbReference>
<feature type="transmembrane region" description="Helical" evidence="11">
    <location>
        <begin position="153"/>
        <end position="176"/>
    </location>
</feature>
<dbReference type="GO" id="GO:0005886">
    <property type="term" value="C:plasma membrane"/>
    <property type="evidence" value="ECO:0007669"/>
    <property type="project" value="TreeGrafter"/>
</dbReference>
<evidence type="ECO:0000256" key="5">
    <source>
        <dbReference type="ARBA" id="ARBA00022679"/>
    </source>
</evidence>
<evidence type="ECO:0000256" key="7">
    <source>
        <dbReference type="ARBA" id="ARBA00022777"/>
    </source>
</evidence>
<evidence type="ECO:0000256" key="6">
    <source>
        <dbReference type="ARBA" id="ARBA00022692"/>
    </source>
</evidence>
<dbReference type="InterPro" id="IPR003661">
    <property type="entry name" value="HisK_dim/P_dom"/>
</dbReference>
<sequence>MRGRVRLLDSAAYRIAFASAGVFALANVLLGSVVYFAAHRAVVTQVEGQIAEDSRSLVAEFREGGARELHYAIRQREAGNTTNELVYAVYSPQGKRIDGAMDASPPPLGWSDMRFLDPIDGPDVGRALTVRLQNGSLLVVAADKENIERLDDIILSLFGSALLAILLFGAAAALLIGRYLEGRFAGVANAAQAIVAGQMQERIPIGPRDDEFDRMAATLNAMLDRIAELMANLRQVSSDVAHDLRTPLAQLRQQLEHSLAQPPDASAQRAVLQDACERIDDVLGLFAAILRISALEGSSRRAFAPIELEPFVTDLCEIYAPAVEDGGRGLAWSLEQGCIIEGDRELLAQAIINLLDNAQIHTPAGTEIAVTLASDAIAFHLSVADNGPGVPAADRARIALRFTRLEASRSTPGHGLGLNLVQAIVRAHGGHMEISDNAPGLRVTLAIPRA</sequence>
<dbReference type="PANTHER" id="PTHR45436">
    <property type="entry name" value="SENSOR HISTIDINE KINASE YKOH"/>
    <property type="match status" value="1"/>
</dbReference>
<organism evidence="14 15">
    <name type="scientific">Novosphingobium pentaromativorans US6-1</name>
    <dbReference type="NCBI Taxonomy" id="1088721"/>
    <lineage>
        <taxon>Bacteria</taxon>
        <taxon>Pseudomonadati</taxon>
        <taxon>Pseudomonadota</taxon>
        <taxon>Alphaproteobacteria</taxon>
        <taxon>Sphingomonadales</taxon>
        <taxon>Sphingomonadaceae</taxon>
        <taxon>Novosphingobium</taxon>
    </lineage>
</organism>
<evidence type="ECO:0000256" key="10">
    <source>
        <dbReference type="ARBA" id="ARBA00023136"/>
    </source>
</evidence>
<dbReference type="eggNOG" id="COG2205">
    <property type="taxonomic scope" value="Bacteria"/>
</dbReference>
<gene>
    <name evidence="14" type="ORF">NSU_3187</name>
</gene>
<dbReference type="PATRIC" id="fig|1088721.3.peg.3144"/>
<feature type="domain" description="Histidine kinase" evidence="12">
    <location>
        <begin position="239"/>
        <end position="450"/>
    </location>
</feature>
<dbReference type="EMBL" id="AGFM01000053">
    <property type="protein sequence ID" value="EHJ59844.1"/>
    <property type="molecule type" value="Genomic_DNA"/>
</dbReference>
<evidence type="ECO:0000256" key="11">
    <source>
        <dbReference type="SAM" id="Phobius"/>
    </source>
</evidence>
<dbReference type="InterPro" id="IPR003594">
    <property type="entry name" value="HATPase_dom"/>
</dbReference>
<dbReference type="Pfam" id="PF00672">
    <property type="entry name" value="HAMP"/>
    <property type="match status" value="1"/>
</dbReference>
<feature type="domain" description="HAMP" evidence="13">
    <location>
        <begin position="178"/>
        <end position="231"/>
    </location>
</feature>
<protein>
    <recommendedName>
        <fullName evidence="3">histidine kinase</fullName>
        <ecNumber evidence="3">2.7.13.3</ecNumber>
    </recommendedName>
</protein>
<keyword evidence="10 11" id="KW-0472">Membrane</keyword>
<comment type="caution">
    <text evidence="14">The sequence shown here is derived from an EMBL/GenBank/DDBJ whole genome shotgun (WGS) entry which is preliminary data.</text>
</comment>
<dbReference type="SMART" id="SM00304">
    <property type="entry name" value="HAMP"/>
    <property type="match status" value="1"/>
</dbReference>
<evidence type="ECO:0000256" key="3">
    <source>
        <dbReference type="ARBA" id="ARBA00012438"/>
    </source>
</evidence>
<evidence type="ECO:0000256" key="1">
    <source>
        <dbReference type="ARBA" id="ARBA00000085"/>
    </source>
</evidence>
<dbReference type="PANTHER" id="PTHR45436:SF8">
    <property type="entry name" value="HISTIDINE KINASE"/>
    <property type="match status" value="1"/>
</dbReference>
<evidence type="ECO:0000256" key="8">
    <source>
        <dbReference type="ARBA" id="ARBA00022989"/>
    </source>
</evidence>
<keyword evidence="4" id="KW-0597">Phosphoprotein</keyword>
<dbReference type="InterPro" id="IPR004358">
    <property type="entry name" value="Sig_transdc_His_kin-like_C"/>
</dbReference>
<dbReference type="EC" id="2.7.13.3" evidence="3"/>
<evidence type="ECO:0000313" key="15">
    <source>
        <dbReference type="Proteomes" id="UP000004030"/>
    </source>
</evidence>
<dbReference type="PROSITE" id="PS50109">
    <property type="entry name" value="HIS_KIN"/>
    <property type="match status" value="1"/>
</dbReference>
<reference evidence="14 15" key="1">
    <citation type="journal article" date="2012" name="J. Bacteriol.">
        <title>Genome sequence of benzo(a)pyrene-degrading bacterium Novosphingobium pentaromativorans US6-1.</title>
        <authorList>
            <person name="Luo Y.R."/>
            <person name="Kang S.G."/>
            <person name="Kim S.J."/>
            <person name="Kim M.R."/>
            <person name="Li N."/>
            <person name="Lee J.H."/>
            <person name="Kwon K.K."/>
        </authorList>
    </citation>
    <scope>NUCLEOTIDE SEQUENCE [LARGE SCALE GENOMIC DNA]</scope>
    <source>
        <strain evidence="14 15">US6-1</strain>
    </source>
</reference>
<dbReference type="CDD" id="cd00082">
    <property type="entry name" value="HisKA"/>
    <property type="match status" value="1"/>
</dbReference>
<dbReference type="SUPFAM" id="SSF47384">
    <property type="entry name" value="Homodimeric domain of signal transducing histidine kinase"/>
    <property type="match status" value="1"/>
</dbReference>
<evidence type="ECO:0000313" key="14">
    <source>
        <dbReference type="EMBL" id="EHJ59844.1"/>
    </source>
</evidence>
<dbReference type="CDD" id="cd00075">
    <property type="entry name" value="HATPase"/>
    <property type="match status" value="1"/>
</dbReference>
<keyword evidence="5" id="KW-0808">Transferase</keyword>
<dbReference type="PROSITE" id="PS50885">
    <property type="entry name" value="HAMP"/>
    <property type="match status" value="1"/>
</dbReference>
<dbReference type="OrthoDB" id="9815202at2"/>
<comment type="subcellular location">
    <subcellularLocation>
        <location evidence="2">Membrane</location>
    </subcellularLocation>
</comment>
<proteinExistence type="predicted"/>
<keyword evidence="8 11" id="KW-1133">Transmembrane helix</keyword>
<dbReference type="PRINTS" id="PR00344">
    <property type="entry name" value="BCTRLSENSOR"/>
</dbReference>
<dbReference type="Proteomes" id="UP000004030">
    <property type="component" value="Unassembled WGS sequence"/>
</dbReference>
<dbReference type="InterPro" id="IPR050428">
    <property type="entry name" value="TCS_sensor_his_kinase"/>
</dbReference>
<dbReference type="Gene3D" id="3.30.565.10">
    <property type="entry name" value="Histidine kinase-like ATPase, C-terminal domain"/>
    <property type="match status" value="1"/>
</dbReference>
<evidence type="ECO:0000256" key="2">
    <source>
        <dbReference type="ARBA" id="ARBA00004370"/>
    </source>
</evidence>
<dbReference type="GO" id="GO:0000155">
    <property type="term" value="F:phosphorelay sensor kinase activity"/>
    <property type="evidence" value="ECO:0007669"/>
    <property type="project" value="InterPro"/>
</dbReference>
<dbReference type="RefSeq" id="WP_007014095.1">
    <property type="nucleotide sequence ID" value="NZ_AGFM01000053.1"/>
</dbReference>
<evidence type="ECO:0000256" key="4">
    <source>
        <dbReference type="ARBA" id="ARBA00022553"/>
    </source>
</evidence>
<dbReference type="Pfam" id="PF02518">
    <property type="entry name" value="HATPase_c"/>
    <property type="match status" value="1"/>
</dbReference>
<keyword evidence="7 14" id="KW-0418">Kinase</keyword>
<dbReference type="AlphaFoldDB" id="G6EFR6"/>
<dbReference type="SMART" id="SM00388">
    <property type="entry name" value="HisKA"/>
    <property type="match status" value="1"/>
</dbReference>
<accession>G6EFR6</accession>